<gene>
    <name evidence="2" type="ORF">PMN70_07375</name>
</gene>
<accession>A0ABD4W8R0</accession>
<feature type="transmembrane region" description="Helical" evidence="1">
    <location>
        <begin position="260"/>
        <end position="284"/>
    </location>
</feature>
<keyword evidence="1" id="KW-0472">Membrane</keyword>
<organism evidence="2 3">
    <name type="scientific">Bifidobacterium pseudocatenulatum</name>
    <dbReference type="NCBI Taxonomy" id="28026"/>
    <lineage>
        <taxon>Bacteria</taxon>
        <taxon>Bacillati</taxon>
        <taxon>Actinomycetota</taxon>
        <taxon>Actinomycetes</taxon>
        <taxon>Bifidobacteriales</taxon>
        <taxon>Bifidobacteriaceae</taxon>
        <taxon>Bifidobacterium</taxon>
    </lineage>
</organism>
<evidence type="ECO:0000256" key="1">
    <source>
        <dbReference type="SAM" id="Phobius"/>
    </source>
</evidence>
<comment type="caution">
    <text evidence="2">The sequence shown here is derived from an EMBL/GenBank/DDBJ whole genome shotgun (WGS) entry which is preliminary data.</text>
</comment>
<sequence length="411" mass="46646">MSTTYDLRHLRRIQAVFGSRPRTAKGSKDIFITLTVAFFLLTFVLKALTDGIFVTLGQKGAITDSKYLTMGGAIFFGICYMGRSHKFGMFWREFKQLVIVVLAFVLVTCGLVLYRGEFDSWQVRDILNLLTPMLFAYVVLNTIPFEALHKCMKVVLVSSFIGYIIQLLLRGVTWADIWASSFDNSTSALESNDFSALAIMLCFYFCYYRKDMSCTILSVVFAVATFKRLAIIFAIVILVLPKIVDPNRHLPKRSGLFFKILFFALAMGYMYLLWPTTAAVRVFGQDLDEMTMGRADFLRVLIDSGFQSFGYGSVEATLGYSLEMCFIRISLELSPLATLLFINNYWNLTRGNFYCVLLIVFQFLNLTTADSISAMFAWAVAYILIGSIHYRYQLANAMNIDGVIYVPSRSR</sequence>
<proteinExistence type="predicted"/>
<keyword evidence="1" id="KW-0812">Transmembrane</keyword>
<feature type="transmembrane region" description="Helical" evidence="1">
    <location>
        <begin position="94"/>
        <end position="114"/>
    </location>
</feature>
<feature type="transmembrane region" description="Helical" evidence="1">
    <location>
        <begin position="194"/>
        <end position="209"/>
    </location>
</feature>
<dbReference type="AlphaFoldDB" id="A0ABD4W8R0"/>
<evidence type="ECO:0000313" key="2">
    <source>
        <dbReference type="EMBL" id="MDB6492014.1"/>
    </source>
</evidence>
<protein>
    <submittedName>
        <fullName evidence="2">Uncharacterized protein</fullName>
    </submittedName>
</protein>
<feature type="transmembrane region" description="Helical" evidence="1">
    <location>
        <begin position="216"/>
        <end position="240"/>
    </location>
</feature>
<dbReference type="EMBL" id="JAQKRA010000004">
    <property type="protein sequence ID" value="MDB6492014.1"/>
    <property type="molecule type" value="Genomic_DNA"/>
</dbReference>
<feature type="transmembrane region" description="Helical" evidence="1">
    <location>
        <begin position="30"/>
        <end position="53"/>
    </location>
</feature>
<feature type="transmembrane region" description="Helical" evidence="1">
    <location>
        <begin position="375"/>
        <end position="392"/>
    </location>
</feature>
<feature type="transmembrane region" description="Helical" evidence="1">
    <location>
        <begin position="65"/>
        <end position="82"/>
    </location>
</feature>
<name>A0ABD4W8R0_BIFPS</name>
<feature type="transmembrane region" description="Helical" evidence="1">
    <location>
        <begin position="351"/>
        <end position="369"/>
    </location>
</feature>
<keyword evidence="1" id="KW-1133">Transmembrane helix</keyword>
<dbReference type="Proteomes" id="UP001212008">
    <property type="component" value="Unassembled WGS sequence"/>
</dbReference>
<dbReference type="RefSeq" id="WP_117656470.1">
    <property type="nucleotide sequence ID" value="NZ_CAXYLE010000003.1"/>
</dbReference>
<reference evidence="2 3" key="1">
    <citation type="submission" date="2023-01" db="EMBL/GenBank/DDBJ databases">
        <title>Human gut microbiome strain richness.</title>
        <authorList>
            <person name="Chen-Liaw A."/>
        </authorList>
    </citation>
    <scope>NUCLEOTIDE SEQUENCE [LARGE SCALE GENOMIC DNA]</scope>
    <source>
        <strain evidence="2 3">RTP21311st1_C8_RTP21311_201001</strain>
    </source>
</reference>
<evidence type="ECO:0000313" key="3">
    <source>
        <dbReference type="Proteomes" id="UP001212008"/>
    </source>
</evidence>
<feature type="transmembrane region" description="Helical" evidence="1">
    <location>
        <begin position="155"/>
        <end position="174"/>
    </location>
</feature>
<feature type="transmembrane region" description="Helical" evidence="1">
    <location>
        <begin position="126"/>
        <end position="143"/>
    </location>
</feature>